<gene>
    <name evidence="2" type="ORF">B0H17DRAFT_876057</name>
</gene>
<feature type="non-terminal residue" evidence="2">
    <location>
        <position position="143"/>
    </location>
</feature>
<evidence type="ECO:0000256" key="1">
    <source>
        <dbReference type="SAM" id="MobiDB-lite"/>
    </source>
</evidence>
<protein>
    <recommendedName>
        <fullName evidence="4">Endonuclease/exonuclease/phosphatase domain-containing protein</fullName>
    </recommendedName>
</protein>
<dbReference type="AlphaFoldDB" id="A0AAD7G9S0"/>
<evidence type="ECO:0000313" key="3">
    <source>
        <dbReference type="Proteomes" id="UP001221757"/>
    </source>
</evidence>
<dbReference type="Proteomes" id="UP001221757">
    <property type="component" value="Unassembled WGS sequence"/>
</dbReference>
<name>A0AAD7G9S0_MYCRO</name>
<accession>A0AAD7G9S0</accession>
<feature type="non-terminal residue" evidence="2">
    <location>
        <position position="1"/>
    </location>
</feature>
<evidence type="ECO:0008006" key="4">
    <source>
        <dbReference type="Google" id="ProtNLM"/>
    </source>
</evidence>
<reference evidence="2" key="1">
    <citation type="submission" date="2023-03" db="EMBL/GenBank/DDBJ databases">
        <title>Massive genome expansion in bonnet fungi (Mycena s.s.) driven by repeated elements and novel gene families across ecological guilds.</title>
        <authorList>
            <consortium name="Lawrence Berkeley National Laboratory"/>
            <person name="Harder C.B."/>
            <person name="Miyauchi S."/>
            <person name="Viragh M."/>
            <person name="Kuo A."/>
            <person name="Thoen E."/>
            <person name="Andreopoulos B."/>
            <person name="Lu D."/>
            <person name="Skrede I."/>
            <person name="Drula E."/>
            <person name="Henrissat B."/>
            <person name="Morin E."/>
            <person name="Kohler A."/>
            <person name="Barry K."/>
            <person name="LaButti K."/>
            <person name="Morin E."/>
            <person name="Salamov A."/>
            <person name="Lipzen A."/>
            <person name="Mereny Z."/>
            <person name="Hegedus B."/>
            <person name="Baldrian P."/>
            <person name="Stursova M."/>
            <person name="Weitz H."/>
            <person name="Taylor A."/>
            <person name="Grigoriev I.V."/>
            <person name="Nagy L.G."/>
            <person name="Martin F."/>
            <person name="Kauserud H."/>
        </authorList>
    </citation>
    <scope>NUCLEOTIDE SEQUENCE</scope>
    <source>
        <strain evidence="2">CBHHK067</strain>
    </source>
</reference>
<proteinExistence type="predicted"/>
<comment type="caution">
    <text evidence="2">The sequence shown here is derived from an EMBL/GenBank/DDBJ whole genome shotgun (WGS) entry which is preliminary data.</text>
</comment>
<keyword evidence="3" id="KW-1185">Reference proteome</keyword>
<sequence length="143" mass="16358">STLDLVSATPRLADTVTKCVVSRGFGSDHRCVDVTINIALGKTEPPPRYRWRDVNWDAFNKAVEDTCKSDHATVPLAEKCAFSKRWFTADLKKMLCDLNTLKNRAAKKNSTQAKRDAVKPTRNAYHSALRAQKRRHWKEWLED</sequence>
<dbReference type="EMBL" id="JARKIE010000180">
    <property type="protein sequence ID" value="KAJ7670465.1"/>
    <property type="molecule type" value="Genomic_DNA"/>
</dbReference>
<organism evidence="2 3">
    <name type="scientific">Mycena rosella</name>
    <name type="common">Pink bonnet</name>
    <name type="synonym">Agaricus rosellus</name>
    <dbReference type="NCBI Taxonomy" id="1033263"/>
    <lineage>
        <taxon>Eukaryota</taxon>
        <taxon>Fungi</taxon>
        <taxon>Dikarya</taxon>
        <taxon>Basidiomycota</taxon>
        <taxon>Agaricomycotina</taxon>
        <taxon>Agaricomycetes</taxon>
        <taxon>Agaricomycetidae</taxon>
        <taxon>Agaricales</taxon>
        <taxon>Marasmiineae</taxon>
        <taxon>Mycenaceae</taxon>
        <taxon>Mycena</taxon>
    </lineage>
</organism>
<evidence type="ECO:0000313" key="2">
    <source>
        <dbReference type="EMBL" id="KAJ7670465.1"/>
    </source>
</evidence>
<feature type="region of interest" description="Disordered" evidence="1">
    <location>
        <begin position="106"/>
        <end position="130"/>
    </location>
</feature>